<feature type="compositionally biased region" description="Polar residues" evidence="1">
    <location>
        <begin position="16"/>
        <end position="34"/>
    </location>
</feature>
<name>A0A916SXA9_9SPHN</name>
<organism evidence="2 3">
    <name type="scientific">Sphingomonas metalli</name>
    <dbReference type="NCBI Taxonomy" id="1779358"/>
    <lineage>
        <taxon>Bacteria</taxon>
        <taxon>Pseudomonadati</taxon>
        <taxon>Pseudomonadota</taxon>
        <taxon>Alphaproteobacteria</taxon>
        <taxon>Sphingomonadales</taxon>
        <taxon>Sphingomonadaceae</taxon>
        <taxon>Sphingomonas</taxon>
    </lineage>
</organism>
<protein>
    <recommendedName>
        <fullName evidence="4">Helix-turn-helix domain-containing protein</fullName>
    </recommendedName>
</protein>
<reference evidence="2" key="2">
    <citation type="submission" date="2020-09" db="EMBL/GenBank/DDBJ databases">
        <authorList>
            <person name="Sun Q."/>
            <person name="Zhou Y."/>
        </authorList>
    </citation>
    <scope>NUCLEOTIDE SEQUENCE</scope>
    <source>
        <strain evidence="2">CGMCC 1.15330</strain>
    </source>
</reference>
<gene>
    <name evidence="2" type="ORF">GCM10011380_09080</name>
</gene>
<evidence type="ECO:0000313" key="2">
    <source>
        <dbReference type="EMBL" id="GGB21676.1"/>
    </source>
</evidence>
<proteinExistence type="predicted"/>
<dbReference type="Proteomes" id="UP000623067">
    <property type="component" value="Unassembled WGS sequence"/>
</dbReference>
<feature type="region of interest" description="Disordered" evidence="1">
    <location>
        <begin position="1"/>
        <end position="89"/>
    </location>
</feature>
<accession>A0A916SXA9</accession>
<evidence type="ECO:0000313" key="3">
    <source>
        <dbReference type="Proteomes" id="UP000623067"/>
    </source>
</evidence>
<dbReference type="AlphaFoldDB" id="A0A916SXA9"/>
<evidence type="ECO:0008006" key="4">
    <source>
        <dbReference type="Google" id="ProtNLM"/>
    </source>
</evidence>
<dbReference type="EMBL" id="BMIH01000001">
    <property type="protein sequence ID" value="GGB21676.1"/>
    <property type="molecule type" value="Genomic_DNA"/>
</dbReference>
<reference evidence="2" key="1">
    <citation type="journal article" date="2014" name="Int. J. Syst. Evol. Microbiol.">
        <title>Complete genome sequence of Corynebacterium casei LMG S-19264T (=DSM 44701T), isolated from a smear-ripened cheese.</title>
        <authorList>
            <consortium name="US DOE Joint Genome Institute (JGI-PGF)"/>
            <person name="Walter F."/>
            <person name="Albersmeier A."/>
            <person name="Kalinowski J."/>
            <person name="Ruckert C."/>
        </authorList>
    </citation>
    <scope>NUCLEOTIDE SEQUENCE</scope>
    <source>
        <strain evidence="2">CGMCC 1.15330</strain>
    </source>
</reference>
<keyword evidence="3" id="KW-1185">Reference proteome</keyword>
<dbReference type="RefSeq" id="WP_188657498.1">
    <property type="nucleotide sequence ID" value="NZ_BMIH01000001.1"/>
</dbReference>
<comment type="caution">
    <text evidence="2">The sequence shown here is derived from an EMBL/GenBank/DDBJ whole genome shotgun (WGS) entry which is preliminary data.</text>
</comment>
<evidence type="ECO:0000256" key="1">
    <source>
        <dbReference type="SAM" id="MobiDB-lite"/>
    </source>
</evidence>
<sequence>MRAVDDTVSAGAFVRPSTSHPGADTMSYTSSTGAPSRRDVANLLKGAAGALTKTRRGPDQGEGRRVPRRDSYDQDDPRAKPWGRIGDGTTGEGLAHREALLTSAEELFELGRRETPAAKLREARARFDALSAELDAGGLPVGRAATIRQELAPLRELIETGRQRLQLVDLRVLKALLRFVDFKTGRLFPAIEAIAAKAACHRNSVVAALRRLKHHGFIDWVRRTIKTGNDGEFAPQREQTSNAYFFDNRRRMAPKVWQRFAQILAAKMRRLGNAAARAMSEAPTAEIQSPALRAALARVDAMLANANT</sequence>
<feature type="compositionally biased region" description="Basic and acidic residues" evidence="1">
    <location>
        <begin position="56"/>
        <end position="79"/>
    </location>
</feature>